<evidence type="ECO:0000313" key="3">
    <source>
        <dbReference type="Proteomes" id="UP000077202"/>
    </source>
</evidence>
<dbReference type="AlphaFoldDB" id="A0A176VV23"/>
<proteinExistence type="predicted"/>
<comment type="caution">
    <text evidence="2">The sequence shown here is derived from an EMBL/GenBank/DDBJ whole genome shotgun (WGS) entry which is preliminary data.</text>
</comment>
<protein>
    <submittedName>
        <fullName evidence="2">Uncharacterized protein</fullName>
    </submittedName>
</protein>
<organism evidence="2 3">
    <name type="scientific">Marchantia polymorpha subsp. ruderalis</name>
    <dbReference type="NCBI Taxonomy" id="1480154"/>
    <lineage>
        <taxon>Eukaryota</taxon>
        <taxon>Viridiplantae</taxon>
        <taxon>Streptophyta</taxon>
        <taxon>Embryophyta</taxon>
        <taxon>Marchantiophyta</taxon>
        <taxon>Marchantiopsida</taxon>
        <taxon>Marchantiidae</taxon>
        <taxon>Marchantiales</taxon>
        <taxon>Marchantiaceae</taxon>
        <taxon>Marchantia</taxon>
    </lineage>
</organism>
<keyword evidence="3" id="KW-1185">Reference proteome</keyword>
<name>A0A176VV23_MARPO</name>
<feature type="region of interest" description="Disordered" evidence="1">
    <location>
        <begin position="75"/>
        <end position="104"/>
    </location>
</feature>
<gene>
    <name evidence="2" type="ORF">AXG93_1964s1060</name>
</gene>
<dbReference type="EMBL" id="LVLJ01002505">
    <property type="protein sequence ID" value="OAE24654.1"/>
    <property type="molecule type" value="Genomic_DNA"/>
</dbReference>
<accession>A0A176VV23</accession>
<reference evidence="2" key="1">
    <citation type="submission" date="2016-03" db="EMBL/GenBank/DDBJ databases">
        <title>Mechanisms controlling the formation of the plant cell surface in tip-growing cells are functionally conserved among land plants.</title>
        <authorList>
            <person name="Honkanen S."/>
            <person name="Jones V.A."/>
            <person name="Morieri G."/>
            <person name="Champion C."/>
            <person name="Hetherington A.J."/>
            <person name="Kelly S."/>
            <person name="Saint-Marcoux D."/>
            <person name="Proust H."/>
            <person name="Prescott H."/>
            <person name="Dolan L."/>
        </authorList>
    </citation>
    <scope>NUCLEOTIDE SEQUENCE [LARGE SCALE GENOMIC DNA]</scope>
    <source>
        <tissue evidence="2">Whole gametophyte</tissue>
    </source>
</reference>
<dbReference type="Proteomes" id="UP000077202">
    <property type="component" value="Unassembled WGS sequence"/>
</dbReference>
<sequence length="104" mass="11724">MLRLAVELCLSGDGLMPIGSCVETFDGAYLAWRWDDVGSELHHPYVQRKVALFATKYLMHTNVCIRYFQESLSENVDSPKGQSMPKLQGPKSDAAYQKEEAQVK</sequence>
<evidence type="ECO:0000256" key="1">
    <source>
        <dbReference type="SAM" id="MobiDB-lite"/>
    </source>
</evidence>
<evidence type="ECO:0000313" key="2">
    <source>
        <dbReference type="EMBL" id="OAE24654.1"/>
    </source>
</evidence>